<protein>
    <submittedName>
        <fullName evidence="4">RND efflux transporter, outer membrane lipoprotein</fullName>
    </submittedName>
</protein>
<evidence type="ECO:0000256" key="1">
    <source>
        <dbReference type="ARBA" id="ARBA00007613"/>
    </source>
</evidence>
<keyword evidence="2 4" id="KW-0449">Lipoprotein</keyword>
<comment type="similarity">
    <text evidence="1 2">Belongs to the outer membrane factor (OMF) (TC 1.B.17) family.</text>
</comment>
<dbReference type="RefSeq" id="WP_015903524.1">
    <property type="nucleotide sequence ID" value="NC_012108.1"/>
</dbReference>
<keyword evidence="3" id="KW-1133">Transmembrane helix</keyword>
<evidence type="ECO:0000313" key="4">
    <source>
        <dbReference type="EMBL" id="ACN14737.1"/>
    </source>
</evidence>
<dbReference type="EMBL" id="CP001087">
    <property type="protein sequence ID" value="ACN14737.1"/>
    <property type="molecule type" value="Genomic_DNA"/>
</dbReference>
<keyword evidence="2 3" id="KW-0812">Transmembrane</keyword>
<dbReference type="SUPFAM" id="SSF56954">
    <property type="entry name" value="Outer membrane efflux proteins (OEP)"/>
    <property type="match status" value="1"/>
</dbReference>
<dbReference type="KEGG" id="dat:HRM2_16280"/>
<evidence type="ECO:0000256" key="2">
    <source>
        <dbReference type="RuleBase" id="RU362097"/>
    </source>
</evidence>
<organism evidence="4 5">
    <name type="scientific">Desulforapulum autotrophicum (strain ATCC 43914 / DSM 3382 / VKM B-1955 / HRM2)</name>
    <name type="common">Desulfobacterium autotrophicum</name>
    <dbReference type="NCBI Taxonomy" id="177437"/>
    <lineage>
        <taxon>Bacteria</taxon>
        <taxon>Pseudomonadati</taxon>
        <taxon>Thermodesulfobacteriota</taxon>
        <taxon>Desulfobacteria</taxon>
        <taxon>Desulfobacterales</taxon>
        <taxon>Desulfobacteraceae</taxon>
        <taxon>Desulforapulum</taxon>
    </lineage>
</organism>
<keyword evidence="2" id="KW-0564">Palmitate</keyword>
<name>C0QAF2_DESAH</name>
<comment type="subcellular location">
    <subcellularLocation>
        <location evidence="2">Cell membrane</location>
        <topology evidence="2">Lipid-anchor</topology>
    </subcellularLocation>
</comment>
<dbReference type="Gene3D" id="2.20.200.10">
    <property type="entry name" value="Outer membrane efflux proteins (OEP)"/>
    <property type="match status" value="1"/>
</dbReference>
<dbReference type="Pfam" id="PF02321">
    <property type="entry name" value="OEP"/>
    <property type="match status" value="2"/>
</dbReference>
<accession>C0QAF2</accession>
<dbReference type="GO" id="GO:0005886">
    <property type="term" value="C:plasma membrane"/>
    <property type="evidence" value="ECO:0007669"/>
    <property type="project" value="UniProtKB-SubCell"/>
</dbReference>
<dbReference type="AlphaFoldDB" id="C0QAF2"/>
<dbReference type="Proteomes" id="UP000000442">
    <property type="component" value="Chromosome"/>
</dbReference>
<dbReference type="InterPro" id="IPR003423">
    <property type="entry name" value="OMP_efflux"/>
</dbReference>
<keyword evidence="2" id="KW-1134">Transmembrane beta strand</keyword>
<dbReference type="Gene3D" id="1.20.1600.10">
    <property type="entry name" value="Outer membrane efflux proteins (OEP)"/>
    <property type="match status" value="1"/>
</dbReference>
<dbReference type="GO" id="GO:0015562">
    <property type="term" value="F:efflux transmembrane transporter activity"/>
    <property type="evidence" value="ECO:0007669"/>
    <property type="project" value="InterPro"/>
</dbReference>
<keyword evidence="5" id="KW-1185">Reference proteome</keyword>
<gene>
    <name evidence="4" type="ordered locus">HRM2_16280</name>
</gene>
<evidence type="ECO:0000313" key="5">
    <source>
        <dbReference type="Proteomes" id="UP000000442"/>
    </source>
</evidence>
<dbReference type="HOGENOM" id="CLU_012817_13_0_7"/>
<dbReference type="InterPro" id="IPR010131">
    <property type="entry name" value="MdtP/NodT-like"/>
</dbReference>
<dbReference type="NCBIfam" id="TIGR01845">
    <property type="entry name" value="outer_NodT"/>
    <property type="match status" value="1"/>
</dbReference>
<dbReference type="PANTHER" id="PTHR30203">
    <property type="entry name" value="OUTER MEMBRANE CATION EFFLUX PROTEIN"/>
    <property type="match status" value="1"/>
</dbReference>
<sequence>MKNITGFLEQPGSRLKISSGPEQTPAGGIHHRRGSALYTAMVLFVLVTVFMALSGGCVPVGPDYVAPGFNRMPGRWTPEMTGGMSAVPLDSKALASWWIVLDDPVLTGLITRAIDVNLDLRKTRAVLREARARLLISGTDAFPTIKTDASAVRRYQDDESGSSYNAGFDAFWEMDVFGRVQRAREAATADLEADQESMGDVRVSLVAEVALNYIGVRSFQARLAIAQKSLAVQEETLQLTQWQRQAGLTSQLDVEQARSSLEETRASVPDLQTGLGQVMNQLALLLGQYPGTLYKALSVPAPVPVAPMEIAVGVPAEVLRRIPTVRQAERQLAAQTARVGVATAEQYPQFTLNGSIGFDALSIHDLLFESASRIFSIGPAFSWTLFDAGRLRQNIEVQNALTQQAAIEYEKAVLTALKDVEDALVAYGGEQVRRQSLLGASTAQQDALDLARDQYASGMVNFQVVLDAQRSLLSLQNQLAVSNGAVTSDLIRLYKALGGGWTPLSASGATKAH</sequence>
<dbReference type="STRING" id="177437.HRM2_16280"/>
<evidence type="ECO:0000256" key="3">
    <source>
        <dbReference type="SAM" id="Phobius"/>
    </source>
</evidence>
<keyword evidence="2 3" id="KW-0472">Membrane</keyword>
<feature type="transmembrane region" description="Helical" evidence="3">
    <location>
        <begin position="36"/>
        <end position="53"/>
    </location>
</feature>
<proteinExistence type="inferred from homology"/>
<dbReference type="eggNOG" id="COG1538">
    <property type="taxonomic scope" value="Bacteria"/>
</dbReference>
<reference evidence="4 5" key="1">
    <citation type="journal article" date="2009" name="Environ. Microbiol.">
        <title>Genome sequence of Desulfobacterium autotrophicum HRM2, a marine sulfate reducer oxidizing organic carbon completely to carbon dioxide.</title>
        <authorList>
            <person name="Strittmatter A.W."/>
            <person name="Liesegang H."/>
            <person name="Rabus R."/>
            <person name="Decker I."/>
            <person name="Amann J."/>
            <person name="Andres S."/>
            <person name="Henne A."/>
            <person name="Fricke W.F."/>
            <person name="Martinez-Arias R."/>
            <person name="Bartels D."/>
            <person name="Goesmann A."/>
            <person name="Krause L."/>
            <person name="Puehler A."/>
            <person name="Klenk H.P."/>
            <person name="Richter M."/>
            <person name="Schuler M."/>
            <person name="Gloeckner F.O."/>
            <person name="Meyerdierks A."/>
            <person name="Gottschalk G."/>
            <person name="Amann R."/>
        </authorList>
    </citation>
    <scope>NUCLEOTIDE SEQUENCE [LARGE SCALE GENOMIC DNA]</scope>
    <source>
        <strain evidence="5">ATCC 43914 / DSM 3382 / HRM2</strain>
    </source>
</reference>